<dbReference type="PANTHER" id="PTHR46696">
    <property type="entry name" value="P450, PUTATIVE (EUROFUNG)-RELATED"/>
    <property type="match status" value="1"/>
</dbReference>
<evidence type="ECO:0000256" key="7">
    <source>
        <dbReference type="RuleBase" id="RU000461"/>
    </source>
</evidence>
<protein>
    <submittedName>
        <fullName evidence="9">Cytochrome P450</fullName>
    </submittedName>
</protein>
<keyword evidence="5 7" id="KW-0408">Iron</keyword>
<evidence type="ECO:0000256" key="1">
    <source>
        <dbReference type="ARBA" id="ARBA00010617"/>
    </source>
</evidence>
<dbReference type="InterPro" id="IPR038020">
    <property type="entry name" value="MbtH-like_sf"/>
</dbReference>
<keyword evidence="6 7" id="KW-0503">Monooxygenase</keyword>
<dbReference type="Pfam" id="PF00067">
    <property type="entry name" value="p450"/>
    <property type="match status" value="1"/>
</dbReference>
<dbReference type="EMBL" id="BSQG01000010">
    <property type="protein sequence ID" value="GLU49888.1"/>
    <property type="molecule type" value="Genomic_DNA"/>
</dbReference>
<keyword evidence="4 7" id="KW-0560">Oxidoreductase</keyword>
<accession>A0A9W6PAA6</accession>
<dbReference type="FunFam" id="1.10.630.10:FF:000018">
    <property type="entry name" value="Cytochrome P450 monooxygenase"/>
    <property type="match status" value="1"/>
</dbReference>
<evidence type="ECO:0000256" key="5">
    <source>
        <dbReference type="ARBA" id="ARBA00023004"/>
    </source>
</evidence>
<dbReference type="InterPro" id="IPR036396">
    <property type="entry name" value="Cyt_P450_sf"/>
</dbReference>
<evidence type="ECO:0000256" key="4">
    <source>
        <dbReference type="ARBA" id="ARBA00023002"/>
    </source>
</evidence>
<dbReference type="CDD" id="cd11031">
    <property type="entry name" value="Cyp158A-like"/>
    <property type="match status" value="1"/>
</dbReference>
<name>A0A9W6PAA6_9ACTN</name>
<dbReference type="GO" id="GO:0020037">
    <property type="term" value="F:heme binding"/>
    <property type="evidence" value="ECO:0007669"/>
    <property type="project" value="InterPro"/>
</dbReference>
<dbReference type="Gene3D" id="1.10.630.10">
    <property type="entry name" value="Cytochrome P450"/>
    <property type="match status" value="1"/>
</dbReference>
<dbReference type="SUPFAM" id="SSF48264">
    <property type="entry name" value="Cytochrome P450"/>
    <property type="match status" value="1"/>
</dbReference>
<keyword evidence="10" id="KW-1185">Reference proteome</keyword>
<evidence type="ECO:0000256" key="3">
    <source>
        <dbReference type="ARBA" id="ARBA00022723"/>
    </source>
</evidence>
<dbReference type="PRINTS" id="PR00385">
    <property type="entry name" value="P450"/>
</dbReference>
<keyword evidence="2 7" id="KW-0349">Heme</keyword>
<dbReference type="InterPro" id="IPR001128">
    <property type="entry name" value="Cyt_P450"/>
</dbReference>
<dbReference type="InterPro" id="IPR017972">
    <property type="entry name" value="Cyt_P450_CS"/>
</dbReference>
<evidence type="ECO:0000313" key="9">
    <source>
        <dbReference type="EMBL" id="GLU49888.1"/>
    </source>
</evidence>
<dbReference type="GO" id="GO:0016705">
    <property type="term" value="F:oxidoreductase activity, acting on paired donors, with incorporation or reduction of molecular oxygen"/>
    <property type="evidence" value="ECO:0007669"/>
    <property type="project" value="InterPro"/>
</dbReference>
<gene>
    <name evidence="9" type="ORF">Nans01_42390</name>
</gene>
<evidence type="ECO:0000313" key="10">
    <source>
        <dbReference type="Proteomes" id="UP001165092"/>
    </source>
</evidence>
<evidence type="ECO:0000259" key="8">
    <source>
        <dbReference type="SMART" id="SM00923"/>
    </source>
</evidence>
<dbReference type="AlphaFoldDB" id="A0A9W6PAA6"/>
<comment type="caution">
    <text evidence="9">The sequence shown here is derived from an EMBL/GenBank/DDBJ whole genome shotgun (WGS) entry which is preliminary data.</text>
</comment>
<dbReference type="InterPro" id="IPR005153">
    <property type="entry name" value="MbtH-like_dom"/>
</dbReference>
<dbReference type="Pfam" id="PF03621">
    <property type="entry name" value="MbtH"/>
    <property type="match status" value="1"/>
</dbReference>
<feature type="domain" description="MbtH-like" evidence="8">
    <location>
        <begin position="3"/>
        <end position="53"/>
    </location>
</feature>
<dbReference type="InterPro" id="IPR002397">
    <property type="entry name" value="Cyt_P450_B"/>
</dbReference>
<keyword evidence="3 7" id="KW-0479">Metal-binding</keyword>
<dbReference type="PROSITE" id="PS00086">
    <property type="entry name" value="CYTOCHROME_P450"/>
    <property type="match status" value="1"/>
</dbReference>
<reference evidence="9" key="1">
    <citation type="submission" date="2023-02" db="EMBL/GenBank/DDBJ databases">
        <title>Nocardiopsis ansamitocini NBRC 112285.</title>
        <authorList>
            <person name="Ichikawa N."/>
            <person name="Sato H."/>
            <person name="Tonouchi N."/>
        </authorList>
    </citation>
    <scope>NUCLEOTIDE SEQUENCE</scope>
    <source>
        <strain evidence="9">NBRC 112285</strain>
    </source>
</reference>
<dbReference type="Proteomes" id="UP001165092">
    <property type="component" value="Unassembled WGS sequence"/>
</dbReference>
<dbReference type="SUPFAM" id="SSF160582">
    <property type="entry name" value="MbtH-like"/>
    <property type="match status" value="1"/>
</dbReference>
<sequence>MTNPFEDPEGVYLVLTNDEGQHSLWPASIDVPAGWTVRHGRDSRSACLEYIERAWSDIRPASLVAATPVSYPFGDYDRLEMDPVYAELRRHQPVLRVRVPYGDDAWLVTRHADVKTVLGDHRFSRALVAQHDESRLTPLPVNTSILGTDPPDHTRLRRLLSRAFTARRVEELRPRVRQMSLDLLTDMERRGAPGDLVEDFALPLTALVICELLGVPYDDRPRFRVWLDAFSSTTALGLADIESRTAALYGYLADLVARRRREPAPDLISAMVKVHDETAGLSEQELVELVSVLLIAGYETTSAQLMNSVYALFTHPTAYAELRLEPGLLAKALEELLRFVPLDAHVAFARYAREDVELSGTLIRAGEAVLPVLPSANRDASVFTDPDVLDFHRDRNPHLGFGYGIHRCVGAPLATIELEEGLDTLLRRFPGLRPAVAPEEMAFKEGIQVRILRHLPVCW</sequence>
<dbReference type="RefSeq" id="WP_285761431.1">
    <property type="nucleotide sequence ID" value="NZ_BSQG01000010.1"/>
</dbReference>
<evidence type="ECO:0000256" key="6">
    <source>
        <dbReference type="ARBA" id="ARBA00023033"/>
    </source>
</evidence>
<dbReference type="PRINTS" id="PR00359">
    <property type="entry name" value="BP450"/>
</dbReference>
<dbReference type="GO" id="GO:0004497">
    <property type="term" value="F:monooxygenase activity"/>
    <property type="evidence" value="ECO:0007669"/>
    <property type="project" value="UniProtKB-KW"/>
</dbReference>
<dbReference type="GO" id="GO:0005506">
    <property type="term" value="F:iron ion binding"/>
    <property type="evidence" value="ECO:0007669"/>
    <property type="project" value="InterPro"/>
</dbReference>
<dbReference type="SMART" id="SM00923">
    <property type="entry name" value="MbtH"/>
    <property type="match status" value="1"/>
</dbReference>
<comment type="similarity">
    <text evidence="1 7">Belongs to the cytochrome P450 family.</text>
</comment>
<proteinExistence type="inferred from homology"/>
<organism evidence="9 10">
    <name type="scientific">Nocardiopsis ansamitocini</name>
    <dbReference type="NCBI Taxonomy" id="1670832"/>
    <lineage>
        <taxon>Bacteria</taxon>
        <taxon>Bacillati</taxon>
        <taxon>Actinomycetota</taxon>
        <taxon>Actinomycetes</taxon>
        <taxon>Streptosporangiales</taxon>
        <taxon>Nocardiopsidaceae</taxon>
        <taxon>Nocardiopsis</taxon>
    </lineage>
</organism>
<dbReference type="Gene3D" id="3.90.820.10">
    <property type="entry name" value="Structural Genomics, Unknown Function 30-nov-00 1gh9 Mol_id"/>
    <property type="match status" value="1"/>
</dbReference>
<evidence type="ECO:0000256" key="2">
    <source>
        <dbReference type="ARBA" id="ARBA00022617"/>
    </source>
</evidence>
<dbReference type="PANTHER" id="PTHR46696:SF1">
    <property type="entry name" value="CYTOCHROME P450 YJIB-RELATED"/>
    <property type="match status" value="1"/>
</dbReference>